<dbReference type="PATRIC" id="fig|1316930.3.peg.320"/>
<dbReference type="Pfam" id="PF01368">
    <property type="entry name" value="DHH"/>
    <property type="match status" value="1"/>
</dbReference>
<dbReference type="PANTHER" id="PTHR47618:SF1">
    <property type="entry name" value="BIFUNCTIONAL OLIGORIBONUCLEASE AND PAP PHOSPHATASE NRNA"/>
    <property type="match status" value="1"/>
</dbReference>
<dbReference type="EMBL" id="CP005933">
    <property type="protein sequence ID" value="AIA33892.1"/>
    <property type="molecule type" value="Genomic_DNA"/>
</dbReference>
<protein>
    <submittedName>
        <fullName evidence="3">Exopolyphosphatase-related protein</fullName>
    </submittedName>
</protein>
<dbReference type="Proteomes" id="UP000027182">
    <property type="component" value="Chromosome"/>
</dbReference>
<proteinExistence type="predicted"/>
<evidence type="ECO:0000313" key="3">
    <source>
        <dbReference type="EMBL" id="AIA33892.1"/>
    </source>
</evidence>
<sequence length="333" mass="37834">MASQHMAIGSFKDAQKVIKKYDSIIIFHHTRPDGDCLGSQFGLRQLIRDNYPNKKVYAIGDTGGSFSFLNFDFDNEPSDELLAKSLGIIVDANFKERIYLRQYLDKNLFAETLRIDHHPNDDDLDKCTRWVESNRIAAAEMIAELAYQTGWKVSHTAAEYIFLGMITDSGRFQFSDTSARTHELVAFLYKTGFNADKVFTGLAQTDLQDLKLTNKIYENLKTVGRVAYTTLTYDETVQLGKTPNQACRPNSIANLKGYPFWVFFNEEENGKIRVEYRSNGPCVRNVAVKWGGGGHERASGSILSSFDLVPDVIRDCNLEVDRWEKYGNDNQIK</sequence>
<dbReference type="Pfam" id="PF02272">
    <property type="entry name" value="DHHA1"/>
    <property type="match status" value="1"/>
</dbReference>
<name>A0A059Y8E2_MYCBV</name>
<dbReference type="AlphaFoldDB" id="A0A059Y8E2"/>
<accession>A0A059Y8E2</accession>
<dbReference type="Gene3D" id="3.10.310.30">
    <property type="match status" value="1"/>
</dbReference>
<organism evidence="3 4">
    <name type="scientific">Mycoplasmopsis bovis CQ-W70</name>
    <dbReference type="NCBI Taxonomy" id="1316930"/>
    <lineage>
        <taxon>Bacteria</taxon>
        <taxon>Bacillati</taxon>
        <taxon>Mycoplasmatota</taxon>
        <taxon>Mycoplasmoidales</taxon>
        <taxon>Metamycoplasmataceae</taxon>
        <taxon>Mycoplasmopsis</taxon>
    </lineage>
</organism>
<evidence type="ECO:0000259" key="1">
    <source>
        <dbReference type="Pfam" id="PF01368"/>
    </source>
</evidence>
<dbReference type="PANTHER" id="PTHR47618">
    <property type="entry name" value="BIFUNCTIONAL OLIGORIBONUCLEASE AND PAP PHOSPHATASE NRNA"/>
    <property type="match status" value="1"/>
</dbReference>
<evidence type="ECO:0000313" key="4">
    <source>
        <dbReference type="Proteomes" id="UP000027182"/>
    </source>
</evidence>
<dbReference type="GO" id="GO:0003676">
    <property type="term" value="F:nucleic acid binding"/>
    <property type="evidence" value="ECO:0007669"/>
    <property type="project" value="InterPro"/>
</dbReference>
<dbReference type="InterPro" id="IPR001667">
    <property type="entry name" value="DDH_dom"/>
</dbReference>
<gene>
    <name evidence="3" type="ORF">K668_01540</name>
</gene>
<dbReference type="HOGENOM" id="CLU_039720_1_0_14"/>
<reference evidence="3 4" key="1">
    <citation type="submission" date="2013-04" db="EMBL/GenBank/DDBJ databases">
        <authorList>
            <person name="Lin L."/>
            <person name="Zeng Z."/>
            <person name="Xie J."/>
            <person name="Luo L."/>
            <person name="Yang Z."/>
            <person name="Liang W."/>
            <person name="Lin H."/>
            <person name="Dong C."/>
            <person name="Sun Y."/>
        </authorList>
    </citation>
    <scope>NUCLEOTIDE SEQUENCE [LARGE SCALE GENOMIC DNA]</scope>
    <source>
        <strain evidence="3 4">CQ-W70</strain>
    </source>
</reference>
<evidence type="ECO:0000259" key="2">
    <source>
        <dbReference type="Pfam" id="PF02272"/>
    </source>
</evidence>
<dbReference type="InterPro" id="IPR038763">
    <property type="entry name" value="DHH_sf"/>
</dbReference>
<dbReference type="KEGG" id="mbq:K668_01540"/>
<dbReference type="InterPro" id="IPR003156">
    <property type="entry name" value="DHHA1_dom"/>
</dbReference>
<feature type="domain" description="DHHA1" evidence="2">
    <location>
        <begin position="250"/>
        <end position="305"/>
    </location>
</feature>
<feature type="domain" description="DDH" evidence="1">
    <location>
        <begin position="23"/>
        <end position="164"/>
    </location>
</feature>
<dbReference type="InterPro" id="IPR051319">
    <property type="entry name" value="Oligoribo/pAp-PDE_c-di-AMP_PDE"/>
</dbReference>
<dbReference type="SUPFAM" id="SSF64182">
    <property type="entry name" value="DHH phosphoesterases"/>
    <property type="match status" value="1"/>
</dbReference>
<dbReference type="Gene3D" id="3.90.1640.10">
    <property type="entry name" value="inorganic pyrophosphatase (n-terminal core)"/>
    <property type="match status" value="1"/>
</dbReference>